<evidence type="ECO:0000256" key="4">
    <source>
        <dbReference type="ARBA" id="ARBA00022764"/>
    </source>
</evidence>
<keyword evidence="6" id="KW-0676">Redox-active center</keyword>
<dbReference type="PROSITE" id="PS00194">
    <property type="entry name" value="THIOREDOXIN_1"/>
    <property type="match status" value="1"/>
</dbReference>
<dbReference type="CDD" id="cd03019">
    <property type="entry name" value="DsbA_DsbA"/>
    <property type="match status" value="1"/>
</dbReference>
<keyword evidence="5 7" id="KW-1015">Disulfide bond</keyword>
<dbReference type="InterPro" id="IPR036249">
    <property type="entry name" value="Thioredoxin-like_sf"/>
</dbReference>
<evidence type="ECO:0000256" key="2">
    <source>
        <dbReference type="ARBA" id="ARBA00005791"/>
    </source>
</evidence>
<dbReference type="InterPro" id="IPR023205">
    <property type="entry name" value="DsbA/DsbL"/>
</dbReference>
<dbReference type="InterPro" id="IPR001853">
    <property type="entry name" value="DSBA-like_thioredoxin_dom"/>
</dbReference>
<feature type="domain" description="Thioredoxin" evidence="10">
    <location>
        <begin position="16"/>
        <end position="151"/>
    </location>
</feature>
<dbReference type="OrthoDB" id="9784896at2"/>
<dbReference type="InterPro" id="IPR017937">
    <property type="entry name" value="Thioredoxin_CS"/>
</dbReference>
<evidence type="ECO:0000256" key="8">
    <source>
        <dbReference type="PIRSR" id="PIRSR001488-1"/>
    </source>
</evidence>
<dbReference type="GO" id="GO:0042597">
    <property type="term" value="C:periplasmic space"/>
    <property type="evidence" value="ECO:0007669"/>
    <property type="project" value="UniProtKB-SubCell"/>
</dbReference>
<accession>A0A0H4J1C5</accession>
<evidence type="ECO:0000259" key="10">
    <source>
        <dbReference type="PROSITE" id="PS51352"/>
    </source>
</evidence>
<name>A0A0H4J1C5_9PROT</name>
<keyword evidence="3 9" id="KW-0732">Signal</keyword>
<evidence type="ECO:0000256" key="9">
    <source>
        <dbReference type="SAM" id="SignalP"/>
    </source>
</evidence>
<dbReference type="InterPro" id="IPR013766">
    <property type="entry name" value="Thioredoxin_domain"/>
</dbReference>
<proteinExistence type="inferred from homology"/>
<dbReference type="GO" id="GO:0015036">
    <property type="term" value="F:disulfide oxidoreductase activity"/>
    <property type="evidence" value="ECO:0007669"/>
    <property type="project" value="UniProtKB-ARBA"/>
</dbReference>
<reference evidence="11 12" key="1">
    <citation type="submission" date="2015-03" db="EMBL/GenBank/DDBJ databases">
        <title>Comparative analysis of the OM43 clade including a novel species from Red Sea uncovers genomic and metabolic diversity among marine methylotrophs.</title>
        <authorList>
            <person name="Jimenez-Infante F."/>
            <person name="Ngugi D.K."/>
            <person name="Vinu M."/>
            <person name="Alam I."/>
            <person name="Kamau A."/>
            <person name="Blom J."/>
            <person name="Bajic V.B."/>
            <person name="Stingl U."/>
        </authorList>
    </citation>
    <scope>NUCLEOTIDE SEQUENCE [LARGE SCALE GENOMIC DNA]</scope>
    <source>
        <strain evidence="11 12">MBRSH7</strain>
    </source>
</reference>
<keyword evidence="12" id="KW-1185">Reference proteome</keyword>
<evidence type="ECO:0000256" key="3">
    <source>
        <dbReference type="ARBA" id="ARBA00022729"/>
    </source>
</evidence>
<dbReference type="PANTHER" id="PTHR35891">
    <property type="entry name" value="THIOL:DISULFIDE INTERCHANGE PROTEIN DSBA"/>
    <property type="match status" value="1"/>
</dbReference>
<dbReference type="AlphaFoldDB" id="A0A0H4J1C5"/>
<feature type="disulfide bond" description="Redox-active" evidence="8">
    <location>
        <begin position="52"/>
        <end position="55"/>
    </location>
</feature>
<dbReference type="InterPro" id="IPR050824">
    <property type="entry name" value="Thiol_disulfide_DsbA"/>
</dbReference>
<dbReference type="Proteomes" id="UP000066549">
    <property type="component" value="Chromosome"/>
</dbReference>
<dbReference type="PANTHER" id="PTHR35891:SF3">
    <property type="entry name" value="THIOL:DISULFIDE INTERCHANGE PROTEIN DSBL"/>
    <property type="match status" value="1"/>
</dbReference>
<evidence type="ECO:0000313" key="12">
    <source>
        <dbReference type="Proteomes" id="UP000066549"/>
    </source>
</evidence>
<dbReference type="PIRSF" id="PIRSF001488">
    <property type="entry name" value="Tdi_protein"/>
    <property type="match status" value="1"/>
</dbReference>
<dbReference type="PATRIC" id="fig|1623450.3.peg.717"/>
<evidence type="ECO:0000256" key="6">
    <source>
        <dbReference type="ARBA" id="ARBA00023284"/>
    </source>
</evidence>
<evidence type="ECO:0000256" key="7">
    <source>
        <dbReference type="PIRNR" id="PIRNR001488"/>
    </source>
</evidence>
<dbReference type="EMBL" id="CP011002">
    <property type="protein sequence ID" value="AKO65820.1"/>
    <property type="molecule type" value="Genomic_DNA"/>
</dbReference>
<organism evidence="11 12">
    <name type="scientific">Methylophilales bacterium MBRS-H7</name>
    <dbReference type="NCBI Taxonomy" id="1623450"/>
    <lineage>
        <taxon>Bacteria</taxon>
        <taxon>Pseudomonadati</taxon>
        <taxon>Pseudomonadota</taxon>
        <taxon>Betaproteobacteria</taxon>
        <taxon>Nitrosomonadales</taxon>
        <taxon>OM43 clade</taxon>
    </lineage>
</organism>
<dbReference type="SUPFAM" id="SSF52833">
    <property type="entry name" value="Thioredoxin-like"/>
    <property type="match status" value="1"/>
</dbReference>
<comment type="subcellular location">
    <subcellularLocation>
        <location evidence="1 7">Periplasm</location>
    </subcellularLocation>
</comment>
<dbReference type="PROSITE" id="PS51352">
    <property type="entry name" value="THIOREDOXIN_2"/>
    <property type="match status" value="1"/>
</dbReference>
<dbReference type="Pfam" id="PF01323">
    <property type="entry name" value="DSBA"/>
    <property type="match status" value="1"/>
</dbReference>
<feature type="signal peptide" evidence="9">
    <location>
        <begin position="1"/>
        <end position="18"/>
    </location>
</feature>
<feature type="chain" id="PRO_5005206269" description="Thiol:disulfide interchange protein" evidence="9">
    <location>
        <begin position="19"/>
        <end position="207"/>
    </location>
</feature>
<protein>
    <recommendedName>
        <fullName evidence="7">Thiol:disulfide interchange protein</fullName>
    </recommendedName>
</protein>
<keyword evidence="4 7" id="KW-0574">Periplasm</keyword>
<evidence type="ECO:0000313" key="11">
    <source>
        <dbReference type="EMBL" id="AKO65820.1"/>
    </source>
</evidence>
<gene>
    <name evidence="11" type="ORF">VI33_03625</name>
</gene>
<sequence>MKKIFFLFCIFIFQFAHAVDPQLNVNFKPTKEKIATESKDKIEVVEMFWYGCGHCYSFEPELKKWQASLPKDVVFKKVPAVPRRDWIPMARAFYAMESLEVLDDLHSKMFEAIHKDKTLSPVDEAGAIKWIATNAKLDTDKVKAAFKSFSMEAKLKKANQMFRSAGATGVPTLIINGSYITSSTMAGGPKNAIDVTNGILESIRSQK</sequence>
<evidence type="ECO:0000256" key="5">
    <source>
        <dbReference type="ARBA" id="ARBA00023157"/>
    </source>
</evidence>
<comment type="similarity">
    <text evidence="2">Belongs to the thioredoxin family. DsbA subfamily.</text>
</comment>
<dbReference type="Gene3D" id="3.40.30.10">
    <property type="entry name" value="Glutaredoxin"/>
    <property type="match status" value="1"/>
</dbReference>
<evidence type="ECO:0000256" key="1">
    <source>
        <dbReference type="ARBA" id="ARBA00004418"/>
    </source>
</evidence>